<evidence type="ECO:0000256" key="1">
    <source>
        <dbReference type="SAM" id="MobiDB-lite"/>
    </source>
</evidence>
<feature type="compositionally biased region" description="Acidic residues" evidence="1">
    <location>
        <begin position="7"/>
        <end position="24"/>
    </location>
</feature>
<evidence type="ECO:0000313" key="2">
    <source>
        <dbReference type="EMBL" id="PBK91157.1"/>
    </source>
</evidence>
<dbReference type="InParanoid" id="A0A2H3DQ04"/>
<dbReference type="EMBL" id="KZ293662">
    <property type="protein sequence ID" value="PBK91157.1"/>
    <property type="molecule type" value="Genomic_DNA"/>
</dbReference>
<dbReference type="OMA" id="YEDIWEL"/>
<evidence type="ECO:0008006" key="4">
    <source>
        <dbReference type="Google" id="ProtNLM"/>
    </source>
</evidence>
<organism evidence="2 3">
    <name type="scientific">Armillaria gallica</name>
    <name type="common">Bulbous honey fungus</name>
    <name type="synonym">Armillaria bulbosa</name>
    <dbReference type="NCBI Taxonomy" id="47427"/>
    <lineage>
        <taxon>Eukaryota</taxon>
        <taxon>Fungi</taxon>
        <taxon>Dikarya</taxon>
        <taxon>Basidiomycota</taxon>
        <taxon>Agaricomycotina</taxon>
        <taxon>Agaricomycetes</taxon>
        <taxon>Agaricomycetidae</taxon>
        <taxon>Agaricales</taxon>
        <taxon>Marasmiineae</taxon>
        <taxon>Physalacriaceae</taxon>
        <taxon>Armillaria</taxon>
    </lineage>
</organism>
<feature type="region of interest" description="Disordered" evidence="1">
    <location>
        <begin position="1"/>
        <end position="50"/>
    </location>
</feature>
<sequence length="723" mass="83046">MSGNPFIDDEAGEDEEEWDEEDYDSYTAGEPDPSSATPTNPSATQTDEADATENFDTWLEGVRDRCTQAQAMNPRGAQTVMLLRRVRCRAGMEYRLSASVQDEDECPHRAVVLPWLRGWVYFESRMHRASINGDILDDLETRLLRAPGVALRRGSPMLESVEAEDWWTRPREDWRGTGLGRGDWLRVRSGRYRGDTALVWQTLTWGYKVLVVPRQRNGTSLKRKRQGYRPEPALLATFNASHQPSVIQEHHYDRGLYILEVPHANALSLAEPLTWKHAKMFFDSGHPLVWECDTFPPVQEWVFEPGLVVLIDEGKTRATVEAVGVKGLEITEEDGTGTRTISWRDVWKDVQVGDYVEIVGTPSLGGWVDQVQGPNLTFLQRDRPLASQRDYGSSEMKLFHSHRNCVVVTRPPHSRADKATDPDRQARLSVPWLGVEVRISKPHHRFRAYEGTVRDVIHVPVRNTRPGVPGWRPTPQLTSGLSVLVELNRYSGANPRSAEWFAYEDIWELHTGEPLLIFQPLTRYQNTFRPSEYFMHEEIRRPPVEHSTAVEETHPRSVTPPQPPSQLPLWASYWWEHPQLRNKEMRVTLPDNKKDVVVKAMTLGDQVALVRIVYKQPVAVDVPRMKVRHPHQRDYDLWMVTEGEYVGRHVRGLDYEVRAPGMELWWNVILVNVVAGHVDENTGIELTLPATHLVLVPESSESRKLNDTLKRTLRKRFEERSRK</sequence>
<feature type="compositionally biased region" description="Polar residues" evidence="1">
    <location>
        <begin position="34"/>
        <end position="46"/>
    </location>
</feature>
<reference evidence="3" key="1">
    <citation type="journal article" date="2017" name="Nat. Ecol. Evol.">
        <title>Genome expansion and lineage-specific genetic innovations in the forest pathogenic fungi Armillaria.</title>
        <authorList>
            <person name="Sipos G."/>
            <person name="Prasanna A.N."/>
            <person name="Walter M.C."/>
            <person name="O'Connor E."/>
            <person name="Balint B."/>
            <person name="Krizsan K."/>
            <person name="Kiss B."/>
            <person name="Hess J."/>
            <person name="Varga T."/>
            <person name="Slot J."/>
            <person name="Riley R."/>
            <person name="Boka B."/>
            <person name="Rigling D."/>
            <person name="Barry K."/>
            <person name="Lee J."/>
            <person name="Mihaltcheva S."/>
            <person name="LaButti K."/>
            <person name="Lipzen A."/>
            <person name="Waldron R."/>
            <person name="Moloney N.M."/>
            <person name="Sperisen C."/>
            <person name="Kredics L."/>
            <person name="Vagvoelgyi C."/>
            <person name="Patrignani A."/>
            <person name="Fitzpatrick D."/>
            <person name="Nagy I."/>
            <person name="Doyle S."/>
            <person name="Anderson J.B."/>
            <person name="Grigoriev I.V."/>
            <person name="Gueldener U."/>
            <person name="Muensterkoetter M."/>
            <person name="Nagy L.G."/>
        </authorList>
    </citation>
    <scope>NUCLEOTIDE SEQUENCE [LARGE SCALE GENOMIC DNA]</scope>
    <source>
        <strain evidence="3">Ar21-2</strain>
    </source>
</reference>
<protein>
    <recommendedName>
        <fullName evidence="4">Chromatin elongation factor spt5</fullName>
    </recommendedName>
</protein>
<proteinExistence type="predicted"/>
<accession>A0A2H3DQ04</accession>
<feature type="region of interest" description="Disordered" evidence="1">
    <location>
        <begin position="544"/>
        <end position="563"/>
    </location>
</feature>
<dbReference type="AlphaFoldDB" id="A0A2H3DQ04"/>
<name>A0A2H3DQ04_ARMGA</name>
<keyword evidence="3" id="KW-1185">Reference proteome</keyword>
<dbReference type="STRING" id="47427.A0A2H3DQ04"/>
<gene>
    <name evidence="2" type="ORF">ARMGADRAFT_1064230</name>
</gene>
<dbReference type="Proteomes" id="UP000217790">
    <property type="component" value="Unassembled WGS sequence"/>
</dbReference>
<feature type="compositionally biased region" description="Basic and acidic residues" evidence="1">
    <location>
        <begin position="544"/>
        <end position="555"/>
    </location>
</feature>
<evidence type="ECO:0000313" key="3">
    <source>
        <dbReference type="Proteomes" id="UP000217790"/>
    </source>
</evidence>
<dbReference type="OrthoDB" id="3048815at2759"/>